<evidence type="ECO:0000256" key="2">
    <source>
        <dbReference type="SAM" id="Phobius"/>
    </source>
</evidence>
<dbReference type="NCBIfam" id="TIGR01777">
    <property type="entry name" value="yfcH"/>
    <property type="match status" value="1"/>
</dbReference>
<name>A0A9X1YK96_9BURK</name>
<dbReference type="EMBL" id="JAJLJH010000007">
    <property type="protein sequence ID" value="MCK9688059.1"/>
    <property type="molecule type" value="Genomic_DNA"/>
</dbReference>
<evidence type="ECO:0000259" key="3">
    <source>
        <dbReference type="Pfam" id="PF01370"/>
    </source>
</evidence>
<gene>
    <name evidence="5" type="ORF">LPC04_20335</name>
</gene>
<dbReference type="InterPro" id="IPR001509">
    <property type="entry name" value="Epimerase_deHydtase"/>
</dbReference>
<sequence>MSAVFVLLAVQVLAGAFDTIWHHELVARLPARASARRELMLHSAREAIYGGVFLALGWTQWHGALALVLGAVLLVEIVLTLVDFLEEDRSRKLPPSERVLHTLLAVVYGLFLAAFAPHLLAWAALPTGFAWTPQGPASWAMTVFAAGVFAWSARDALAVRRLGRLASPSGARGRAVRPECGVTQPGHLIVPAVLVTGATGFIGRALVAQLRRDGARVIALARDASQARAEFGPDVWVVDRLDAIPAETRIDAVVNLAGARVLGMPWTAARRALLLASRVDVTAGIVELMRRLEQRPRLLVSASAVGFYGASPGASFEPLDEQSPPRPGQFQSDLCVAIEHEARRAEALGVRVVRMRFGVVLGRGDGAYPMLALSSRFGLGAVLGSGRQPAPWIHLDDAVALIRHAIAEPALSGPVNAVAPETLSQAAFARAMAASFGRRVRLRMPGAPIRWVLGEMSELLLEGQNVVPGAALATGFRFRHPTLAGAFEELARTEAAPDRGY</sequence>
<dbReference type="InterPro" id="IPR013549">
    <property type="entry name" value="DUF1731"/>
</dbReference>
<feature type="transmembrane region" description="Helical" evidence="2">
    <location>
        <begin position="137"/>
        <end position="157"/>
    </location>
</feature>
<comment type="similarity">
    <text evidence="1">Belongs to the NAD(P)-dependent epimerase/dehydratase family. SDR39U1 subfamily.</text>
</comment>
<feature type="transmembrane region" description="Helical" evidence="2">
    <location>
        <begin position="61"/>
        <end position="82"/>
    </location>
</feature>
<dbReference type="Pfam" id="PF01370">
    <property type="entry name" value="Epimerase"/>
    <property type="match status" value="1"/>
</dbReference>
<evidence type="ECO:0000313" key="5">
    <source>
        <dbReference type="EMBL" id="MCK9688059.1"/>
    </source>
</evidence>
<reference evidence="5" key="1">
    <citation type="submission" date="2021-11" db="EMBL/GenBank/DDBJ databases">
        <title>BS-T2-15 a new species belonging to the Comamonadaceae family isolated from the soil of a French oak forest.</title>
        <authorList>
            <person name="Mieszkin S."/>
            <person name="Alain K."/>
        </authorList>
    </citation>
    <scope>NUCLEOTIDE SEQUENCE</scope>
    <source>
        <strain evidence="5">BS-T2-15</strain>
    </source>
</reference>
<dbReference type="Proteomes" id="UP001139353">
    <property type="component" value="Unassembled WGS sequence"/>
</dbReference>
<keyword evidence="2" id="KW-0472">Membrane</keyword>
<dbReference type="PANTHER" id="PTHR11092:SF0">
    <property type="entry name" value="EPIMERASE FAMILY PROTEIN SDR39U1"/>
    <property type="match status" value="1"/>
</dbReference>
<feature type="transmembrane region" description="Helical" evidence="2">
    <location>
        <begin position="103"/>
        <end position="125"/>
    </location>
</feature>
<protein>
    <submittedName>
        <fullName evidence="5">TIGR01777 family oxidoreductase</fullName>
    </submittedName>
</protein>
<dbReference type="AlphaFoldDB" id="A0A9X1YK96"/>
<dbReference type="SUPFAM" id="SSF51735">
    <property type="entry name" value="NAD(P)-binding Rossmann-fold domains"/>
    <property type="match status" value="1"/>
</dbReference>
<evidence type="ECO:0000259" key="4">
    <source>
        <dbReference type="Pfam" id="PF08338"/>
    </source>
</evidence>
<dbReference type="InterPro" id="IPR036291">
    <property type="entry name" value="NAD(P)-bd_dom_sf"/>
</dbReference>
<proteinExistence type="inferred from homology"/>
<keyword evidence="6" id="KW-1185">Reference proteome</keyword>
<dbReference type="InterPro" id="IPR010099">
    <property type="entry name" value="SDR39U1"/>
</dbReference>
<feature type="domain" description="NAD-dependent epimerase/dehydratase" evidence="3">
    <location>
        <begin position="193"/>
        <end position="410"/>
    </location>
</feature>
<dbReference type="PANTHER" id="PTHR11092">
    <property type="entry name" value="SUGAR NUCLEOTIDE EPIMERASE RELATED"/>
    <property type="match status" value="1"/>
</dbReference>
<organism evidence="5 6">
    <name type="scientific">Scleromatobacter humisilvae</name>
    <dbReference type="NCBI Taxonomy" id="2897159"/>
    <lineage>
        <taxon>Bacteria</taxon>
        <taxon>Pseudomonadati</taxon>
        <taxon>Pseudomonadota</taxon>
        <taxon>Betaproteobacteria</taxon>
        <taxon>Burkholderiales</taxon>
        <taxon>Sphaerotilaceae</taxon>
        <taxon>Scleromatobacter</taxon>
    </lineage>
</organism>
<keyword evidence="2" id="KW-0812">Transmembrane</keyword>
<accession>A0A9X1YK96</accession>
<evidence type="ECO:0000256" key="1">
    <source>
        <dbReference type="ARBA" id="ARBA00009353"/>
    </source>
</evidence>
<comment type="caution">
    <text evidence="5">The sequence shown here is derived from an EMBL/GenBank/DDBJ whole genome shotgun (WGS) entry which is preliminary data.</text>
</comment>
<evidence type="ECO:0000313" key="6">
    <source>
        <dbReference type="Proteomes" id="UP001139353"/>
    </source>
</evidence>
<dbReference type="RefSeq" id="WP_275684105.1">
    <property type="nucleotide sequence ID" value="NZ_JAJLJH010000007.1"/>
</dbReference>
<keyword evidence="2" id="KW-1133">Transmembrane helix</keyword>
<feature type="domain" description="DUF1731" evidence="4">
    <location>
        <begin position="444"/>
        <end position="490"/>
    </location>
</feature>
<dbReference type="Pfam" id="PF08338">
    <property type="entry name" value="DUF1731"/>
    <property type="match status" value="1"/>
</dbReference>
<dbReference type="Gene3D" id="3.40.50.720">
    <property type="entry name" value="NAD(P)-binding Rossmann-like Domain"/>
    <property type="match status" value="1"/>
</dbReference>